<dbReference type="RefSeq" id="WP_147739087.1">
    <property type="nucleotide sequence ID" value="NZ_SAXU01000001.1"/>
</dbReference>
<dbReference type="AlphaFoldDB" id="A0A5C8D6D9"/>
<reference evidence="1 2" key="1">
    <citation type="journal article" date="1992" name="Lakartidningen">
        <title>[Penicillin V and not amoxicillin is the first choice preparation in acute otitis].</title>
        <authorList>
            <person name="Kamme C."/>
            <person name="Lundgren K."/>
            <person name="Prellner K."/>
        </authorList>
    </citation>
    <scope>NUCLEOTIDE SEQUENCE [LARGE SCALE GENOMIC DNA]</scope>
    <source>
        <strain evidence="1 2">513A</strain>
    </source>
</reference>
<evidence type="ECO:0000313" key="1">
    <source>
        <dbReference type="EMBL" id="TXJ21057.1"/>
    </source>
</evidence>
<proteinExistence type="predicted"/>
<dbReference type="Proteomes" id="UP000324638">
    <property type="component" value="Unassembled WGS sequence"/>
</dbReference>
<accession>A0A5C8D6D9</accession>
<sequence length="295" mass="34477">MGKVEKILRAYSLSVDEMSNTPNLFRDLLEYITKLGNTSENRMMPIENLHNIEEVDFINWYYKGNNYIFGCILRMKKGIAKSIFKEQLQKPMIAYEDIETKEKNNSNIEGFIVNRYYFCLNDKYVILALRHSVDLFETYINFLLKKINKSYYIVNSIVKDLNNKSEHFIEKIIIGNKSRITKDITKDITNNSFLKKMFGIANNLYEKEYEISNIIRARIILTIKNPDDVGLFLKAMPDDYITVQTSDGKIIDGSKYKVAQIVNIATNKNNSIKEEELKQQMVSFLYKVSNNKEVI</sequence>
<gene>
    <name evidence="1" type="ORF">EPJ79_07975</name>
</gene>
<protein>
    <submittedName>
        <fullName evidence="1">Uncharacterized protein</fullName>
    </submittedName>
</protein>
<evidence type="ECO:0000313" key="2">
    <source>
        <dbReference type="Proteomes" id="UP000324638"/>
    </source>
</evidence>
<organism evidence="1 2">
    <name type="scientific">Brachyspira aalborgi</name>
    <dbReference type="NCBI Taxonomy" id="29522"/>
    <lineage>
        <taxon>Bacteria</taxon>
        <taxon>Pseudomonadati</taxon>
        <taxon>Spirochaetota</taxon>
        <taxon>Spirochaetia</taxon>
        <taxon>Brachyspirales</taxon>
        <taxon>Brachyspiraceae</taxon>
        <taxon>Brachyspira</taxon>
    </lineage>
</organism>
<comment type="caution">
    <text evidence="1">The sequence shown here is derived from an EMBL/GenBank/DDBJ whole genome shotgun (WGS) entry which is preliminary data.</text>
</comment>
<name>A0A5C8D6D9_9SPIR</name>
<dbReference type="EMBL" id="SAXU01000001">
    <property type="protein sequence ID" value="TXJ21057.1"/>
    <property type="molecule type" value="Genomic_DNA"/>
</dbReference>